<dbReference type="RefSeq" id="WP_044905052.1">
    <property type="nucleotide sequence ID" value="NZ_JQIF01000039.1"/>
</dbReference>
<dbReference type="Pfam" id="PF00005">
    <property type="entry name" value="ABC_tran"/>
    <property type="match status" value="1"/>
</dbReference>
<dbReference type="Gene3D" id="3.40.50.300">
    <property type="entry name" value="P-loop containing nucleotide triphosphate hydrolases"/>
    <property type="match status" value="1"/>
</dbReference>
<dbReference type="CDD" id="cd03230">
    <property type="entry name" value="ABC_DR_subfamily_A"/>
    <property type="match status" value="1"/>
</dbReference>
<evidence type="ECO:0000313" key="6">
    <source>
        <dbReference type="Proteomes" id="UP000030008"/>
    </source>
</evidence>
<organism evidence="5 6">
    <name type="scientific">Clostridium innocuum</name>
    <dbReference type="NCBI Taxonomy" id="1522"/>
    <lineage>
        <taxon>Bacteria</taxon>
        <taxon>Bacillati</taxon>
        <taxon>Bacillota</taxon>
        <taxon>Clostridia</taxon>
        <taxon>Eubacteriales</taxon>
        <taxon>Clostridiaceae</taxon>
        <taxon>Clostridium</taxon>
    </lineage>
</organism>
<name>A0A099I7H2_CLOIN</name>
<evidence type="ECO:0000256" key="3">
    <source>
        <dbReference type="ARBA" id="ARBA00022840"/>
    </source>
</evidence>
<keyword evidence="3" id="KW-0067">ATP-binding</keyword>
<dbReference type="PANTHER" id="PTHR42939">
    <property type="entry name" value="ABC TRANSPORTER ATP-BINDING PROTEIN ALBC-RELATED"/>
    <property type="match status" value="1"/>
</dbReference>
<feature type="domain" description="ABC transporter" evidence="4">
    <location>
        <begin position="4"/>
        <end position="229"/>
    </location>
</feature>
<dbReference type="InterPro" id="IPR003593">
    <property type="entry name" value="AAA+_ATPase"/>
</dbReference>
<comment type="caution">
    <text evidence="5">The sequence shown here is derived from an EMBL/GenBank/DDBJ whole genome shotgun (WGS) entry which is preliminary data.</text>
</comment>
<dbReference type="PANTHER" id="PTHR42939:SF3">
    <property type="entry name" value="ABC TRANSPORTER ATP-BINDING COMPONENT"/>
    <property type="match status" value="1"/>
</dbReference>
<dbReference type="SMART" id="SM00382">
    <property type="entry name" value="AAA"/>
    <property type="match status" value="1"/>
</dbReference>
<dbReference type="AlphaFoldDB" id="A0A099I7H2"/>
<evidence type="ECO:0000313" key="5">
    <source>
        <dbReference type="EMBL" id="KGJ53506.1"/>
    </source>
</evidence>
<evidence type="ECO:0000259" key="4">
    <source>
        <dbReference type="PROSITE" id="PS50893"/>
    </source>
</evidence>
<evidence type="ECO:0000256" key="1">
    <source>
        <dbReference type="ARBA" id="ARBA00022448"/>
    </source>
</evidence>
<accession>A0A099I7H2</accession>
<dbReference type="Proteomes" id="UP000030008">
    <property type="component" value="Unassembled WGS sequence"/>
</dbReference>
<dbReference type="GO" id="GO:0005524">
    <property type="term" value="F:ATP binding"/>
    <property type="evidence" value="ECO:0007669"/>
    <property type="project" value="UniProtKB-KW"/>
</dbReference>
<keyword evidence="2" id="KW-0547">Nucleotide-binding</keyword>
<evidence type="ECO:0000256" key="2">
    <source>
        <dbReference type="ARBA" id="ARBA00022741"/>
    </source>
</evidence>
<dbReference type="GO" id="GO:0016887">
    <property type="term" value="F:ATP hydrolysis activity"/>
    <property type="evidence" value="ECO:0007669"/>
    <property type="project" value="InterPro"/>
</dbReference>
<dbReference type="EMBL" id="JQIF01000039">
    <property type="protein sequence ID" value="KGJ53506.1"/>
    <property type="molecule type" value="Genomic_DNA"/>
</dbReference>
<sequence>MDALMLKNVSKAYENFQLKDISFTLPEGTIMGLIGENGAGKSTIINCIMDLVKRDSGEITVLGQQMNKDNLALREDIGIVFDVSDFYDSFSIEHTEKILQDVYKNWDHETFQRYKQQFALPDKKRMKEFSRGMKMKTAIAIALSHKPRLLILDEATSGLDPVMRDEILEVFMEFVQDEHHSILISSHISADLEKVADYITFVHNGELVLSALKDELIYQYGIMKCREEDFKQLNPDDIIRYRKQPYETVVLVEDREAAAHSYPNCIVERATLDDIMLLYVKGERI</sequence>
<keyword evidence="1" id="KW-0813">Transport</keyword>
<dbReference type="PROSITE" id="PS50893">
    <property type="entry name" value="ABC_TRANSPORTER_2"/>
    <property type="match status" value="1"/>
</dbReference>
<reference evidence="5 6" key="1">
    <citation type="submission" date="2014-08" db="EMBL/GenBank/DDBJ databases">
        <title>Clostridium innocuum, an unnegligible vancomycin-resistant pathogen causing extra-intestinal infections.</title>
        <authorList>
            <person name="Feng Y."/>
            <person name="Chiu C.-H."/>
        </authorList>
    </citation>
    <scope>NUCLEOTIDE SEQUENCE [LARGE SCALE GENOMIC DNA]</scope>
    <source>
        <strain evidence="5 6">AN88</strain>
    </source>
</reference>
<dbReference type="InterPro" id="IPR027417">
    <property type="entry name" value="P-loop_NTPase"/>
</dbReference>
<proteinExistence type="predicted"/>
<gene>
    <name evidence="5" type="ORF">CIAN88_08800</name>
</gene>
<dbReference type="InterPro" id="IPR051782">
    <property type="entry name" value="ABC_Transporter_VariousFunc"/>
</dbReference>
<dbReference type="SUPFAM" id="SSF52540">
    <property type="entry name" value="P-loop containing nucleoside triphosphate hydrolases"/>
    <property type="match status" value="1"/>
</dbReference>
<protein>
    <submittedName>
        <fullName evidence="5">ABC transporter</fullName>
    </submittedName>
</protein>
<dbReference type="InterPro" id="IPR003439">
    <property type="entry name" value="ABC_transporter-like_ATP-bd"/>
</dbReference>